<feature type="region of interest" description="Disordered" evidence="1">
    <location>
        <begin position="295"/>
        <end position="327"/>
    </location>
</feature>
<evidence type="ECO:0000256" key="1">
    <source>
        <dbReference type="SAM" id="MobiDB-lite"/>
    </source>
</evidence>
<feature type="compositionally biased region" description="Polar residues" evidence="1">
    <location>
        <begin position="151"/>
        <end position="160"/>
    </location>
</feature>
<feature type="compositionally biased region" description="Basic residues" evidence="1">
    <location>
        <begin position="451"/>
        <end position="466"/>
    </location>
</feature>
<feature type="region of interest" description="Disordered" evidence="1">
    <location>
        <begin position="424"/>
        <end position="466"/>
    </location>
</feature>
<accession>A0ABQ7Z8Z6</accession>
<feature type="compositionally biased region" description="Polar residues" evidence="1">
    <location>
        <begin position="306"/>
        <end position="327"/>
    </location>
</feature>
<evidence type="ECO:0000313" key="2">
    <source>
        <dbReference type="EMBL" id="KAH0876677.1"/>
    </source>
</evidence>
<dbReference type="Proteomes" id="UP000824890">
    <property type="component" value="Unassembled WGS sequence"/>
</dbReference>
<sequence length="466" mass="49727">METGIDAPLPSSSIVAGHENFVSEEDKEPLVKHLSLLSTSAMSSSSLLTVSSPALTDSVCGGSLSLVSTPSASSVLLNKTTGKSQDQTIGSAIASPPSAVFSGVDPYRTIENSEGHGQGFTVSPVVDTGLDSTQSPQAPSVRTRSVDNDITETQSESSDQETVFVPTLGAWAKPLLFKPPATPTTPSTPTDNELAKVSNQLATLWPTLNDAILNKKPKIKQPTRTLMPPVEKLPLPELKLDGSLRFPWAARLSPQSRNLYRATSPTYRLDGTPELSIPSKVLKLVDIDHILKSTHSEDTTGADPTPTIQAPTDTAHDSTLNPNASPEVCTQNLKTTTLSFSSTSQLEKPTVPRSSATPTDKLVDSQSTPTATPTMDCYPSKITNNEVMESLVVDLMTTTPIHGAFESSSQFSVLGNVDEAEIEPPNSISLTRGGRESKPPITYQSMEWKTVRGRGKRGRRGRGSSH</sequence>
<organism evidence="2 3">
    <name type="scientific">Brassica napus</name>
    <name type="common">Rape</name>
    <dbReference type="NCBI Taxonomy" id="3708"/>
    <lineage>
        <taxon>Eukaryota</taxon>
        <taxon>Viridiplantae</taxon>
        <taxon>Streptophyta</taxon>
        <taxon>Embryophyta</taxon>
        <taxon>Tracheophyta</taxon>
        <taxon>Spermatophyta</taxon>
        <taxon>Magnoliopsida</taxon>
        <taxon>eudicotyledons</taxon>
        <taxon>Gunneridae</taxon>
        <taxon>Pentapetalae</taxon>
        <taxon>rosids</taxon>
        <taxon>malvids</taxon>
        <taxon>Brassicales</taxon>
        <taxon>Brassicaceae</taxon>
        <taxon>Brassiceae</taxon>
        <taxon>Brassica</taxon>
    </lineage>
</organism>
<feature type="compositionally biased region" description="Polar residues" evidence="1">
    <location>
        <begin position="130"/>
        <end position="143"/>
    </location>
</feature>
<name>A0ABQ7Z8Z6_BRANA</name>
<reference evidence="2 3" key="1">
    <citation type="submission" date="2021-05" db="EMBL/GenBank/DDBJ databases">
        <title>Genome Assembly of Synthetic Allotetraploid Brassica napus Reveals Homoeologous Exchanges between Subgenomes.</title>
        <authorList>
            <person name="Davis J.T."/>
        </authorList>
    </citation>
    <scope>NUCLEOTIDE SEQUENCE [LARGE SCALE GENOMIC DNA]</scope>
    <source>
        <strain evidence="3">cv. Da-Ae</strain>
        <tissue evidence="2">Seedling</tissue>
    </source>
</reference>
<feature type="compositionally biased region" description="Polar residues" evidence="1">
    <location>
        <begin position="352"/>
        <end position="373"/>
    </location>
</feature>
<keyword evidence="3" id="KW-1185">Reference proteome</keyword>
<gene>
    <name evidence="2" type="ORF">HID58_064071</name>
</gene>
<evidence type="ECO:0000313" key="3">
    <source>
        <dbReference type="Proteomes" id="UP000824890"/>
    </source>
</evidence>
<proteinExistence type="predicted"/>
<protein>
    <submittedName>
        <fullName evidence="2">Uncharacterized protein</fullName>
    </submittedName>
</protein>
<comment type="caution">
    <text evidence="2">The sequence shown here is derived from an EMBL/GenBank/DDBJ whole genome shotgun (WGS) entry which is preliminary data.</text>
</comment>
<dbReference type="EMBL" id="JAGKQM010000015">
    <property type="protein sequence ID" value="KAH0876677.1"/>
    <property type="molecule type" value="Genomic_DNA"/>
</dbReference>
<feature type="region of interest" description="Disordered" evidence="1">
    <location>
        <begin position="109"/>
        <end position="160"/>
    </location>
</feature>
<feature type="region of interest" description="Disordered" evidence="1">
    <location>
        <begin position="340"/>
        <end position="373"/>
    </location>
</feature>